<accession>A0A7G8Q107</accession>
<evidence type="ECO:0000313" key="1">
    <source>
        <dbReference type="EMBL" id="QNK00465.1"/>
    </source>
</evidence>
<reference evidence="1 2" key="1">
    <citation type="submission" date="2020-08" db="EMBL/GenBank/DDBJ databases">
        <title>Dyella sp. G9 isolated from forest soil.</title>
        <authorList>
            <person name="Fu J."/>
            <person name="Qiu L."/>
        </authorList>
    </citation>
    <scope>NUCLEOTIDE SEQUENCE [LARGE SCALE GENOMIC DNA]</scope>
    <source>
        <strain evidence="1 2">G9</strain>
    </source>
</reference>
<dbReference type="KEGG" id="dtl:H8F01_15340"/>
<sequence>MATATDHPVWKHSNPLFRRIAIELGRDPRLIEALPRLATTDPVPAVRQAALQRCADVAVAQRVAHDDEDPPLRAQARALYFSLMAGTHTQTPPAQERLRLLSASTDPALCLHVAIRSPDAAMRGAALQALQRRQSAMPGNTRDEVTRADENPLFNRTRSRAMLRRAIVVVACEVARALSTQRIVDAWKWADTMERFVADWPVRWPLPCSAVRAANLMQQTFRATDTAALPTARPRTDLQFDAPQVNLSRFAVTA</sequence>
<name>A0A7G8Q107_9GAMM</name>
<protein>
    <submittedName>
        <fullName evidence="1">Uncharacterized protein</fullName>
    </submittedName>
</protein>
<dbReference type="AlphaFoldDB" id="A0A7G8Q107"/>
<dbReference type="Proteomes" id="UP000515873">
    <property type="component" value="Chromosome"/>
</dbReference>
<organism evidence="1 2">
    <name type="scientific">Dyella telluris</name>
    <dbReference type="NCBI Taxonomy" id="2763498"/>
    <lineage>
        <taxon>Bacteria</taxon>
        <taxon>Pseudomonadati</taxon>
        <taxon>Pseudomonadota</taxon>
        <taxon>Gammaproteobacteria</taxon>
        <taxon>Lysobacterales</taxon>
        <taxon>Rhodanobacteraceae</taxon>
        <taxon>Dyella</taxon>
    </lineage>
</organism>
<dbReference type="EMBL" id="CP060412">
    <property type="protein sequence ID" value="QNK00465.1"/>
    <property type="molecule type" value="Genomic_DNA"/>
</dbReference>
<gene>
    <name evidence="1" type="ORF">H8F01_15340</name>
</gene>
<evidence type="ECO:0000313" key="2">
    <source>
        <dbReference type="Proteomes" id="UP000515873"/>
    </source>
</evidence>
<dbReference type="RefSeq" id="WP_187055938.1">
    <property type="nucleotide sequence ID" value="NZ_CP060412.1"/>
</dbReference>
<proteinExistence type="predicted"/>
<keyword evidence="2" id="KW-1185">Reference proteome</keyword>